<evidence type="ECO:0000313" key="2">
    <source>
        <dbReference type="Proteomes" id="UP001153334"/>
    </source>
</evidence>
<reference evidence="1" key="1">
    <citation type="submission" date="2022-11" db="EMBL/GenBank/DDBJ databases">
        <title>Genome Sequence of Nemania bipapillata.</title>
        <authorList>
            <person name="Buettner E."/>
        </authorList>
    </citation>
    <scope>NUCLEOTIDE SEQUENCE</scope>
    <source>
        <strain evidence="1">CP14</strain>
    </source>
</reference>
<gene>
    <name evidence="1" type="ORF">ONZ43_g3129</name>
</gene>
<sequence>MTVRLVRKGQIDEIEHGRGGEFLRRDRAVHILEDKLYTSILGPIIPAASDVEKDILARKILTTPGLAIILILILFSGDSAMITGFERNLLRSTTQIYETPGKALPLSLHESRDVFGHESGDKFFALQSRHLGIDLHEKTFRRELDGSQCLPYLEDSPIRPRSYVKVQKVVIERGQYVHLMTGSRPSRNGDVSETMSMILSLY</sequence>
<name>A0ACC2IYM3_9PEZI</name>
<proteinExistence type="predicted"/>
<organism evidence="1 2">
    <name type="scientific">Nemania bipapillata</name>
    <dbReference type="NCBI Taxonomy" id="110536"/>
    <lineage>
        <taxon>Eukaryota</taxon>
        <taxon>Fungi</taxon>
        <taxon>Dikarya</taxon>
        <taxon>Ascomycota</taxon>
        <taxon>Pezizomycotina</taxon>
        <taxon>Sordariomycetes</taxon>
        <taxon>Xylariomycetidae</taxon>
        <taxon>Xylariales</taxon>
        <taxon>Xylariaceae</taxon>
        <taxon>Nemania</taxon>
    </lineage>
</organism>
<evidence type="ECO:0000313" key="1">
    <source>
        <dbReference type="EMBL" id="KAJ8120073.1"/>
    </source>
</evidence>
<dbReference type="EMBL" id="JAPESX010000702">
    <property type="protein sequence ID" value="KAJ8120073.1"/>
    <property type="molecule type" value="Genomic_DNA"/>
</dbReference>
<protein>
    <submittedName>
        <fullName evidence="1">Uncharacterized protein</fullName>
    </submittedName>
</protein>
<keyword evidence="2" id="KW-1185">Reference proteome</keyword>
<dbReference type="Proteomes" id="UP001153334">
    <property type="component" value="Unassembled WGS sequence"/>
</dbReference>
<comment type="caution">
    <text evidence="1">The sequence shown here is derived from an EMBL/GenBank/DDBJ whole genome shotgun (WGS) entry which is preliminary data.</text>
</comment>
<accession>A0ACC2IYM3</accession>